<keyword evidence="3" id="KW-1133">Transmembrane helix</keyword>
<organism evidence="4 5">
    <name type="scientific">Micrococcoides hystricis</name>
    <dbReference type="NCBI Taxonomy" id="1572761"/>
    <lineage>
        <taxon>Bacteria</taxon>
        <taxon>Bacillati</taxon>
        <taxon>Actinomycetota</taxon>
        <taxon>Actinomycetes</taxon>
        <taxon>Micrococcales</taxon>
        <taxon>Micrococcaceae</taxon>
        <taxon>Micrococcoides</taxon>
    </lineage>
</organism>
<dbReference type="PANTHER" id="PTHR34703:SF1">
    <property type="entry name" value="ANTIPORTER SUBUNIT MNHG2-RELATED"/>
    <property type="match status" value="1"/>
</dbReference>
<keyword evidence="3" id="KW-0472">Membrane</keyword>
<evidence type="ECO:0000256" key="1">
    <source>
        <dbReference type="ARBA" id="ARBA00008404"/>
    </source>
</evidence>
<feature type="region of interest" description="Disordered" evidence="2">
    <location>
        <begin position="102"/>
        <end position="121"/>
    </location>
</feature>
<comment type="similarity">
    <text evidence="1">Belongs to the CPA3 antiporters (TC 2.A.63) subunit G family.</text>
</comment>
<protein>
    <submittedName>
        <fullName evidence="4">Cation:proton antiporter</fullName>
    </submittedName>
</protein>
<feature type="transmembrane region" description="Helical" evidence="3">
    <location>
        <begin position="46"/>
        <end position="64"/>
    </location>
</feature>
<accession>A0ABV6PE75</accession>
<evidence type="ECO:0000256" key="3">
    <source>
        <dbReference type="SAM" id="Phobius"/>
    </source>
</evidence>
<evidence type="ECO:0000256" key="2">
    <source>
        <dbReference type="SAM" id="MobiDB-lite"/>
    </source>
</evidence>
<evidence type="ECO:0000313" key="4">
    <source>
        <dbReference type="EMBL" id="MFC0582966.1"/>
    </source>
</evidence>
<keyword evidence="3" id="KW-0812">Transmembrane</keyword>
<proteinExistence type="inferred from homology"/>
<reference evidence="4 5" key="1">
    <citation type="submission" date="2024-09" db="EMBL/GenBank/DDBJ databases">
        <authorList>
            <person name="Sun Q."/>
            <person name="Mori K."/>
        </authorList>
    </citation>
    <scope>NUCLEOTIDE SEQUENCE [LARGE SCALE GENOMIC DNA]</scope>
    <source>
        <strain evidence="4 5">NCAIM B.02604</strain>
    </source>
</reference>
<name>A0ABV6PE75_9MICC</name>
<gene>
    <name evidence="4" type="ORF">ACFFFR_11365</name>
</gene>
<keyword evidence="5" id="KW-1185">Reference proteome</keyword>
<dbReference type="InterPro" id="IPR005133">
    <property type="entry name" value="PhaG_MnhG_YufB"/>
</dbReference>
<dbReference type="RefSeq" id="WP_377460549.1">
    <property type="nucleotide sequence ID" value="NZ_JBHLUB010000032.1"/>
</dbReference>
<feature type="transmembrane region" description="Helical" evidence="3">
    <location>
        <begin position="6"/>
        <end position="25"/>
    </location>
</feature>
<dbReference type="Proteomes" id="UP001589862">
    <property type="component" value="Unassembled WGS sequence"/>
</dbReference>
<feature type="transmembrane region" description="Helical" evidence="3">
    <location>
        <begin position="70"/>
        <end position="90"/>
    </location>
</feature>
<dbReference type="Pfam" id="PF03334">
    <property type="entry name" value="PhaG_MnhG_YufB"/>
    <property type="match status" value="1"/>
</dbReference>
<evidence type="ECO:0000313" key="5">
    <source>
        <dbReference type="Proteomes" id="UP001589862"/>
    </source>
</evidence>
<sequence>MSILDILTLVFIAVLILTGAGFVLISSMSMHKAKDAYSRINSLSPGTGFGMPLLVGTAFVHHTWLHAFEWSAFITAALAILALIIVSSIASNTLSRAAYLSGAPVDPRTTPQELAEEPVRD</sequence>
<dbReference type="EMBL" id="JBHLUB010000032">
    <property type="protein sequence ID" value="MFC0582966.1"/>
    <property type="molecule type" value="Genomic_DNA"/>
</dbReference>
<comment type="caution">
    <text evidence="4">The sequence shown here is derived from an EMBL/GenBank/DDBJ whole genome shotgun (WGS) entry which is preliminary data.</text>
</comment>
<dbReference type="PANTHER" id="PTHR34703">
    <property type="entry name" value="ANTIPORTER SUBUNIT MNHG2-RELATED"/>
    <property type="match status" value="1"/>
</dbReference>